<dbReference type="AlphaFoldDB" id="A0A7R8ZE36"/>
<proteinExistence type="predicted"/>
<dbReference type="EMBL" id="OA570190">
    <property type="protein sequence ID" value="CAD7203108.1"/>
    <property type="molecule type" value="Genomic_DNA"/>
</dbReference>
<evidence type="ECO:0000313" key="2">
    <source>
        <dbReference type="EMBL" id="CAD7203108.1"/>
    </source>
</evidence>
<accession>A0A7R8ZE36</accession>
<sequence>MGFCSLWVQTVGTKYALYNNYSHFRGTWQKKSSIAANNTKVCEICYACQCQPGAVPLEQVLLGVSGILYLYRSSNHSPKHAATPPRRFQELSRLGSSQSLVRSEPPAPDRPASSLAKVQSRGHLETKAAPVLGGVGAREAGGGENPKTQQLLLQSHLQLCLGFELGVQSALAR</sequence>
<evidence type="ECO:0000256" key="1">
    <source>
        <dbReference type="SAM" id="MobiDB-lite"/>
    </source>
</evidence>
<protein>
    <submittedName>
        <fullName evidence="2">Uncharacterized protein</fullName>
    </submittedName>
</protein>
<reference evidence="2" key="1">
    <citation type="submission" date="2020-11" db="EMBL/GenBank/DDBJ databases">
        <authorList>
            <person name="Tran Van P."/>
        </authorList>
    </citation>
    <scope>NUCLEOTIDE SEQUENCE</scope>
</reference>
<name>A0A7R8ZE36_TIMDO</name>
<organism evidence="2">
    <name type="scientific">Timema douglasi</name>
    <name type="common">Walking stick</name>
    <dbReference type="NCBI Taxonomy" id="61478"/>
    <lineage>
        <taxon>Eukaryota</taxon>
        <taxon>Metazoa</taxon>
        <taxon>Ecdysozoa</taxon>
        <taxon>Arthropoda</taxon>
        <taxon>Hexapoda</taxon>
        <taxon>Insecta</taxon>
        <taxon>Pterygota</taxon>
        <taxon>Neoptera</taxon>
        <taxon>Polyneoptera</taxon>
        <taxon>Phasmatodea</taxon>
        <taxon>Timematodea</taxon>
        <taxon>Timematoidea</taxon>
        <taxon>Timematidae</taxon>
        <taxon>Timema</taxon>
    </lineage>
</organism>
<gene>
    <name evidence="2" type="ORF">TDIB3V08_LOCUS9284</name>
</gene>
<feature type="region of interest" description="Disordered" evidence="1">
    <location>
        <begin position="99"/>
        <end position="122"/>
    </location>
</feature>